<keyword evidence="1" id="KW-0614">Plasmid</keyword>
<reference evidence="1 2" key="1">
    <citation type="submission" date="2013-09" db="EMBL/GenBank/DDBJ databases">
        <authorList>
            <consortium name="DOE Joint Genome Institute"/>
            <person name="Klenk H.-P."/>
            <person name="Huntemann M."/>
            <person name="Han J."/>
            <person name="Chen A."/>
            <person name="Kyrpides N."/>
            <person name="Mavromatis K."/>
            <person name="Markowitz V."/>
            <person name="Palaniappan K."/>
            <person name="Ivanova N."/>
            <person name="Schaumberg A."/>
            <person name="Pati A."/>
            <person name="Liolios K."/>
            <person name="Nordberg H.P."/>
            <person name="Cantor M.N."/>
            <person name="Hua S.X."/>
            <person name="Woyke T."/>
        </authorList>
    </citation>
    <scope>NUCLEOTIDE SEQUENCE [LARGE SCALE GENOMIC DNA]</scope>
    <source>
        <strain evidence="1 2">DSM 14336</strain>
        <plasmid evidence="2">1</plasmid>
    </source>
</reference>
<sequence>MKLKYRCPLKASIRDSLMKLNYLMPFVHLIVSAIEKRAIW</sequence>
<dbReference type="AlphaFoldDB" id="V9W019"/>
<evidence type="ECO:0000313" key="2">
    <source>
        <dbReference type="Proteomes" id="UP000018780"/>
    </source>
</evidence>
<dbReference type="KEGG" id="lmd:METH_21355"/>
<geneLocation type="plasmid" evidence="2">
    <name>1</name>
</geneLocation>
<dbReference type="EMBL" id="CP006774">
    <property type="protein sequence ID" value="AHD03374.1"/>
    <property type="molecule type" value="Genomic_DNA"/>
</dbReference>
<gene>
    <name evidence="1" type="ORF">METH_21355</name>
</gene>
<organism evidence="1 2">
    <name type="scientific">Leisingera methylohalidivorans DSM 14336</name>
    <dbReference type="NCBI Taxonomy" id="999552"/>
    <lineage>
        <taxon>Bacteria</taxon>
        <taxon>Pseudomonadati</taxon>
        <taxon>Pseudomonadota</taxon>
        <taxon>Alphaproteobacteria</taxon>
        <taxon>Rhodobacterales</taxon>
        <taxon>Roseobacteraceae</taxon>
        <taxon>Leisingera</taxon>
    </lineage>
</organism>
<evidence type="ECO:0000313" key="1">
    <source>
        <dbReference type="EMBL" id="AHD03374.1"/>
    </source>
</evidence>
<dbReference type="HOGENOM" id="CLU_3291825_0_0_5"/>
<dbReference type="Proteomes" id="UP000018780">
    <property type="component" value="Plasmid unnamed"/>
</dbReference>
<name>V9W019_9RHOB</name>
<proteinExistence type="predicted"/>
<keyword evidence="2" id="KW-1185">Reference proteome</keyword>
<protein>
    <submittedName>
        <fullName evidence="1">Uncharacterized protein</fullName>
    </submittedName>
</protein>
<accession>V9W019</accession>